<gene>
    <name evidence="6" type="ORF">SAMN04515673_10639</name>
</gene>
<evidence type="ECO:0000259" key="5">
    <source>
        <dbReference type="Pfam" id="PF01212"/>
    </source>
</evidence>
<dbReference type="GO" id="GO:0016829">
    <property type="term" value="F:lyase activity"/>
    <property type="evidence" value="ECO:0007669"/>
    <property type="project" value="InterPro"/>
</dbReference>
<dbReference type="Pfam" id="PF01212">
    <property type="entry name" value="Beta_elim_lyase"/>
    <property type="match status" value="1"/>
</dbReference>
<evidence type="ECO:0000313" key="6">
    <source>
        <dbReference type="EMBL" id="SFR10318.1"/>
    </source>
</evidence>
<dbReference type="Gene3D" id="3.40.640.10">
    <property type="entry name" value="Type I PLP-dependent aspartate aminotransferase-like (Major domain)"/>
    <property type="match status" value="1"/>
</dbReference>
<comment type="cofactor">
    <cofactor evidence="1">
        <name>pyridoxal 5'-phosphate</name>
        <dbReference type="ChEBI" id="CHEBI:597326"/>
    </cofactor>
</comment>
<dbReference type="InterPro" id="IPR015424">
    <property type="entry name" value="PyrdxlP-dep_Trfase"/>
</dbReference>
<evidence type="ECO:0000256" key="2">
    <source>
        <dbReference type="ARBA" id="ARBA00006966"/>
    </source>
</evidence>
<sequence length="344" mass="36285">MQFASDNAGPAHPSVLEALIDANAGYAPAYGVDPVTEGARAALRETLEAPSASVQFVTTGTAANSIALAALCPPWGTVFCTPVAHIHQDECNAPEFFSGGAKLTLVGQSDKLTPETLDEAIRAEESRGVHGPQRGPVSITQATERGRIYTPDEVAALAQVAHDHGLALHMDGARFANAVVALGCTPADLSWKAGVDALSFGGTKNGLLGVEAVVFFEQGRDWEVQLRRKRGAHLMSKHRYLGAQMAAYLDGGLWLELARAANAGATRLAEGLAPAGAGMDHPPQANIVFARLPRAVHARLKDAGAVYYLWDADDGGPEDEMLLARFVCDWSLGADQIDAFLALL</sequence>
<dbReference type="AlphaFoldDB" id="A0A1I6DYF9"/>
<dbReference type="EMBL" id="FOYI01000006">
    <property type="protein sequence ID" value="SFR10318.1"/>
    <property type="molecule type" value="Genomic_DNA"/>
</dbReference>
<dbReference type="PANTHER" id="PTHR48097:SF5">
    <property type="entry name" value="LOW SPECIFICITY L-THREONINE ALDOLASE"/>
    <property type="match status" value="1"/>
</dbReference>
<proteinExistence type="inferred from homology"/>
<dbReference type="InterPro" id="IPR015421">
    <property type="entry name" value="PyrdxlP-dep_Trfase_major"/>
</dbReference>
<dbReference type="InterPro" id="IPR015422">
    <property type="entry name" value="PyrdxlP-dep_Trfase_small"/>
</dbReference>
<evidence type="ECO:0000256" key="4">
    <source>
        <dbReference type="ARBA" id="ARBA00022898"/>
    </source>
</evidence>
<keyword evidence="7" id="KW-1185">Reference proteome</keyword>
<dbReference type="InterPro" id="IPR001597">
    <property type="entry name" value="ArAA_b-elim_lyase/Thr_aldolase"/>
</dbReference>
<evidence type="ECO:0000313" key="7">
    <source>
        <dbReference type="Proteomes" id="UP000199302"/>
    </source>
</evidence>
<protein>
    <submittedName>
        <fullName evidence="6">L-threonine aldolase</fullName>
    </submittedName>
</protein>
<comment type="similarity">
    <text evidence="2">Belongs to the threonine aldolase family.</text>
</comment>
<evidence type="ECO:0000256" key="3">
    <source>
        <dbReference type="ARBA" id="ARBA00011881"/>
    </source>
</evidence>
<evidence type="ECO:0000256" key="1">
    <source>
        <dbReference type="ARBA" id="ARBA00001933"/>
    </source>
</evidence>
<dbReference type="STRING" id="871652.SAMN04515673_10639"/>
<dbReference type="Gene3D" id="3.90.1150.10">
    <property type="entry name" value="Aspartate Aminotransferase, domain 1"/>
    <property type="match status" value="1"/>
</dbReference>
<reference evidence="6 7" key="1">
    <citation type="submission" date="2016-10" db="EMBL/GenBank/DDBJ databases">
        <authorList>
            <person name="de Groot N.N."/>
        </authorList>
    </citation>
    <scope>NUCLEOTIDE SEQUENCE [LARGE SCALE GENOMIC DNA]</scope>
    <source>
        <strain evidence="7">KMM 9023,NRIC 0796,JCM 17311,KCTC 23692</strain>
    </source>
</reference>
<dbReference type="RefSeq" id="WP_092080155.1">
    <property type="nucleotide sequence ID" value="NZ_FOYI01000006.1"/>
</dbReference>
<dbReference type="GO" id="GO:0006520">
    <property type="term" value="P:amino acid metabolic process"/>
    <property type="evidence" value="ECO:0007669"/>
    <property type="project" value="InterPro"/>
</dbReference>
<dbReference type="SUPFAM" id="SSF53383">
    <property type="entry name" value="PLP-dependent transferases"/>
    <property type="match status" value="1"/>
</dbReference>
<feature type="domain" description="Aromatic amino acid beta-eliminating lyase/threonine aldolase" evidence="5">
    <location>
        <begin position="2"/>
        <end position="290"/>
    </location>
</feature>
<dbReference type="OrthoDB" id="9774495at2"/>
<keyword evidence="4" id="KW-0663">Pyridoxal phosphate</keyword>
<accession>A0A1I6DYF9</accession>
<organism evidence="6 7">
    <name type="scientific">Poseidonocella sedimentorum</name>
    <dbReference type="NCBI Taxonomy" id="871652"/>
    <lineage>
        <taxon>Bacteria</taxon>
        <taxon>Pseudomonadati</taxon>
        <taxon>Pseudomonadota</taxon>
        <taxon>Alphaproteobacteria</taxon>
        <taxon>Rhodobacterales</taxon>
        <taxon>Roseobacteraceae</taxon>
        <taxon>Poseidonocella</taxon>
    </lineage>
</organism>
<comment type="subunit">
    <text evidence="3">Homotetramer.</text>
</comment>
<dbReference type="PANTHER" id="PTHR48097">
    <property type="entry name" value="L-THREONINE ALDOLASE-RELATED"/>
    <property type="match status" value="1"/>
</dbReference>
<name>A0A1I6DYF9_9RHOB</name>
<dbReference type="Proteomes" id="UP000199302">
    <property type="component" value="Unassembled WGS sequence"/>
</dbReference>